<dbReference type="Proteomes" id="UP000749040">
    <property type="component" value="Unassembled WGS sequence"/>
</dbReference>
<sequence length="351" mass="37315">MSNDQEQPPGCLTGCPPHEFGNALAWKWTREMPPTLKGGFLTLLYAMRAMAAASGELRFSGDGRPIRIQDIAKAAGCREKDARRYLEAAVLSGVVAVIGERRRGKPTLYALVLGPVQHWEAGAAHLRATRRTRKAPEPVESSGHSGPNFEVEVRATAARTEEGWVQATAALTDADEVRATAARMGSGHGGPIGSGRRGPNNPGSNQELPQEVAEVVPQPQERAGARADDQSPEHDGPAGTAARPGGGDPAQTRRFCACGQRLLRADRNQCGGCLRKTAQKPVQGAFLLPLTGGARRDPPKAHWNAQWPLEDPAAPARVCACGREYRLTGSDCCPACVHAAQQQDLGLAVGR</sequence>
<evidence type="ECO:0008006" key="4">
    <source>
        <dbReference type="Google" id="ProtNLM"/>
    </source>
</evidence>
<evidence type="ECO:0000313" key="2">
    <source>
        <dbReference type="EMBL" id="MBM9506732.1"/>
    </source>
</evidence>
<organism evidence="2 3">
    <name type="scientific">Actinacidiphila acididurans</name>
    <dbReference type="NCBI Taxonomy" id="2784346"/>
    <lineage>
        <taxon>Bacteria</taxon>
        <taxon>Bacillati</taxon>
        <taxon>Actinomycetota</taxon>
        <taxon>Actinomycetes</taxon>
        <taxon>Kitasatosporales</taxon>
        <taxon>Streptomycetaceae</taxon>
        <taxon>Actinacidiphila</taxon>
    </lineage>
</organism>
<feature type="compositionally biased region" description="Basic and acidic residues" evidence="1">
    <location>
        <begin position="223"/>
        <end position="236"/>
    </location>
</feature>
<dbReference type="RefSeq" id="WP_205358604.1">
    <property type="nucleotide sequence ID" value="NZ_JADKYB010000010.1"/>
</dbReference>
<feature type="region of interest" description="Disordered" evidence="1">
    <location>
        <begin position="128"/>
        <end position="150"/>
    </location>
</feature>
<keyword evidence="3" id="KW-1185">Reference proteome</keyword>
<name>A0ABS2TTR0_9ACTN</name>
<accession>A0ABS2TTR0</accession>
<proteinExistence type="predicted"/>
<protein>
    <recommendedName>
        <fullName evidence="4">Helix-turn-helix domain-containing protein</fullName>
    </recommendedName>
</protein>
<evidence type="ECO:0000256" key="1">
    <source>
        <dbReference type="SAM" id="MobiDB-lite"/>
    </source>
</evidence>
<feature type="region of interest" description="Disordered" evidence="1">
    <location>
        <begin position="182"/>
        <end position="250"/>
    </location>
</feature>
<comment type="caution">
    <text evidence="2">The sequence shown here is derived from an EMBL/GenBank/DDBJ whole genome shotgun (WGS) entry which is preliminary data.</text>
</comment>
<dbReference type="EMBL" id="JADKYB010000010">
    <property type="protein sequence ID" value="MBM9506732.1"/>
    <property type="molecule type" value="Genomic_DNA"/>
</dbReference>
<reference evidence="2 3" key="1">
    <citation type="submission" date="2021-01" db="EMBL/GenBank/DDBJ databases">
        <title>Streptomyces acididurans sp. nov., isolated from a peat swamp forest soil.</title>
        <authorList>
            <person name="Chantavorakit T."/>
            <person name="Duangmal K."/>
        </authorList>
    </citation>
    <scope>NUCLEOTIDE SEQUENCE [LARGE SCALE GENOMIC DNA]</scope>
    <source>
        <strain evidence="2 3">KK5PA1</strain>
    </source>
</reference>
<gene>
    <name evidence="2" type="ORF">ITX44_19665</name>
</gene>
<evidence type="ECO:0000313" key="3">
    <source>
        <dbReference type="Proteomes" id="UP000749040"/>
    </source>
</evidence>
<feature type="compositionally biased region" description="Gly residues" evidence="1">
    <location>
        <begin position="186"/>
        <end position="196"/>
    </location>
</feature>